<sequence length="150" mass="17110">MQVRTCSFLGAEEDKASSRSFHQRSMVYYRSWDSFVSECNKLYESSPVTTRYCTKWRHSLGLLILKVTDDNKCIKFKTRSAVYLNRFELMTRATIQQMQNVKATNEPEVTDKTTTDNKPKDLGSLGPSTSAKEAAKQPPGSKKKKGKKKK</sequence>
<evidence type="ECO:0000313" key="3">
    <source>
        <dbReference type="EMBL" id="OAV98990.1"/>
    </source>
</evidence>
<feature type="compositionally biased region" description="Basic and acidic residues" evidence="1">
    <location>
        <begin position="109"/>
        <end position="121"/>
    </location>
</feature>
<dbReference type="GO" id="GO:0008312">
    <property type="term" value="F:7S RNA binding"/>
    <property type="evidence" value="ECO:0007669"/>
    <property type="project" value="InterPro"/>
</dbReference>
<dbReference type="EnsemblFungi" id="PTTG_11937-t43_1">
    <property type="protein sequence ID" value="PTTG_11937-t43_1-p1"/>
    <property type="gene ID" value="PTTG_11937"/>
</dbReference>
<reference evidence="3" key="1">
    <citation type="submission" date="2009-11" db="EMBL/GenBank/DDBJ databases">
        <authorList>
            <consortium name="The Broad Institute Genome Sequencing Platform"/>
            <person name="Ward D."/>
            <person name="Feldgarden M."/>
            <person name="Earl A."/>
            <person name="Young S.K."/>
            <person name="Zeng Q."/>
            <person name="Koehrsen M."/>
            <person name="Alvarado L."/>
            <person name="Berlin A."/>
            <person name="Bochicchio J."/>
            <person name="Borenstein D."/>
            <person name="Chapman S.B."/>
            <person name="Chen Z."/>
            <person name="Engels R."/>
            <person name="Freedman E."/>
            <person name="Gellesch M."/>
            <person name="Goldberg J."/>
            <person name="Griggs A."/>
            <person name="Gujja S."/>
            <person name="Heilman E."/>
            <person name="Heiman D."/>
            <person name="Hepburn T."/>
            <person name="Howarth C."/>
            <person name="Jen D."/>
            <person name="Larson L."/>
            <person name="Lewis B."/>
            <person name="Mehta T."/>
            <person name="Park D."/>
            <person name="Pearson M."/>
            <person name="Roberts A."/>
            <person name="Saif S."/>
            <person name="Shea T."/>
            <person name="Shenoy N."/>
            <person name="Sisk P."/>
            <person name="Stolte C."/>
            <person name="Sykes S."/>
            <person name="Thomson T."/>
            <person name="Walk T."/>
            <person name="White J."/>
            <person name="Yandava C."/>
            <person name="Izard J."/>
            <person name="Baranova O.V."/>
            <person name="Blanton J.M."/>
            <person name="Tanner A.C."/>
            <person name="Dewhirst F.E."/>
            <person name="Haas B."/>
            <person name="Nusbaum C."/>
            <person name="Birren B."/>
        </authorList>
    </citation>
    <scope>NUCLEOTIDE SEQUENCE [LARGE SCALE GENOMIC DNA]</scope>
    <source>
        <strain evidence="3">1-1 BBBD Race 1</strain>
    </source>
</reference>
<dbReference type="PANTHER" id="PTHR12834">
    <property type="entry name" value="SIGNAL RECOGNITION PARTICLE 9 KDA PROTEIN"/>
    <property type="match status" value="1"/>
</dbReference>
<dbReference type="InterPro" id="IPR009018">
    <property type="entry name" value="Signal_recog_particle_SRP9/14"/>
</dbReference>
<reference evidence="3" key="2">
    <citation type="submission" date="2016-05" db="EMBL/GenBank/DDBJ databases">
        <title>Comparative analysis highlights variable genome content of wheat rusts and divergence of the mating loci.</title>
        <authorList>
            <person name="Cuomo C.A."/>
            <person name="Bakkeren G."/>
            <person name="Szabo L."/>
            <person name="Khalil H."/>
            <person name="Joly D."/>
            <person name="Goldberg J."/>
            <person name="Young S."/>
            <person name="Zeng Q."/>
            <person name="Fellers J."/>
        </authorList>
    </citation>
    <scope>NUCLEOTIDE SEQUENCE [LARGE SCALE GENOMIC DNA]</scope>
    <source>
        <strain evidence="3">1-1 BBBD Race 1</strain>
    </source>
</reference>
<dbReference type="InterPro" id="IPR039432">
    <property type="entry name" value="SRP9_dom"/>
</dbReference>
<dbReference type="Proteomes" id="UP000005240">
    <property type="component" value="Unassembled WGS sequence"/>
</dbReference>
<gene>
    <name evidence="3" type="ORF">PTTG_11937</name>
</gene>
<reference evidence="4" key="4">
    <citation type="submission" date="2025-05" db="UniProtKB">
        <authorList>
            <consortium name="EnsemblFungi"/>
        </authorList>
    </citation>
    <scope>IDENTIFICATION</scope>
    <source>
        <strain evidence="4">isolate 1-1 / race 1 (BBBD)</strain>
    </source>
</reference>
<organism evidence="3">
    <name type="scientific">Puccinia triticina (isolate 1-1 / race 1 (BBBD))</name>
    <name type="common">Brown leaf rust fungus</name>
    <dbReference type="NCBI Taxonomy" id="630390"/>
    <lineage>
        <taxon>Eukaryota</taxon>
        <taxon>Fungi</taxon>
        <taxon>Dikarya</taxon>
        <taxon>Basidiomycota</taxon>
        <taxon>Pucciniomycotina</taxon>
        <taxon>Pucciniomycetes</taxon>
        <taxon>Pucciniales</taxon>
        <taxon>Pucciniaceae</taxon>
        <taxon>Puccinia</taxon>
    </lineage>
</organism>
<feature type="region of interest" description="Disordered" evidence="1">
    <location>
        <begin position="99"/>
        <end position="150"/>
    </location>
</feature>
<dbReference type="AlphaFoldDB" id="A0A180H1T8"/>
<protein>
    <submittedName>
        <fullName evidence="4">SRP9-21 domain-containing protein</fullName>
    </submittedName>
</protein>
<evidence type="ECO:0000313" key="5">
    <source>
        <dbReference type="Proteomes" id="UP000005240"/>
    </source>
</evidence>
<dbReference type="FunFam" id="3.30.720.10:FF:000008">
    <property type="entry name" value="Unplaced genomic scaffold supercont1.11, whole genome shotgun sequence"/>
    <property type="match status" value="1"/>
</dbReference>
<proteinExistence type="predicted"/>
<evidence type="ECO:0000259" key="2">
    <source>
        <dbReference type="Pfam" id="PF05486"/>
    </source>
</evidence>
<dbReference type="OrthoDB" id="360923at2759"/>
<dbReference type="Pfam" id="PF05486">
    <property type="entry name" value="SRP9-21"/>
    <property type="match status" value="1"/>
</dbReference>
<dbReference type="EMBL" id="ADAS02000004">
    <property type="protein sequence ID" value="OAV98990.1"/>
    <property type="molecule type" value="Genomic_DNA"/>
</dbReference>
<dbReference type="PANTHER" id="PTHR12834:SF12">
    <property type="entry name" value="SIGNAL RECOGNITION PARTICLE 9 KDA PROTEIN"/>
    <property type="match status" value="1"/>
</dbReference>
<dbReference type="InterPro" id="IPR039914">
    <property type="entry name" value="SRP9-like"/>
</dbReference>
<keyword evidence="5" id="KW-1185">Reference proteome</keyword>
<dbReference type="STRING" id="630390.A0A180H1T8"/>
<reference evidence="4 5" key="3">
    <citation type="journal article" date="2017" name="G3 (Bethesda)">
        <title>Comparative analysis highlights variable genome content of wheat rusts and divergence of the mating loci.</title>
        <authorList>
            <person name="Cuomo C.A."/>
            <person name="Bakkeren G."/>
            <person name="Khalil H.B."/>
            <person name="Panwar V."/>
            <person name="Joly D."/>
            <person name="Linning R."/>
            <person name="Sakthikumar S."/>
            <person name="Song X."/>
            <person name="Adiconis X."/>
            <person name="Fan L."/>
            <person name="Goldberg J.M."/>
            <person name="Levin J.Z."/>
            <person name="Young S."/>
            <person name="Zeng Q."/>
            <person name="Anikster Y."/>
            <person name="Bruce M."/>
            <person name="Wang M."/>
            <person name="Yin C."/>
            <person name="McCallum B."/>
            <person name="Szabo L.J."/>
            <person name="Hulbert S."/>
            <person name="Chen X."/>
            <person name="Fellers J.P."/>
        </authorList>
    </citation>
    <scope>NUCLEOTIDE SEQUENCE</scope>
    <source>
        <strain evidence="4">isolate 1-1 / race 1 (BBBD)</strain>
        <strain evidence="5">Isolate 1-1 / race 1 (BBBD)</strain>
    </source>
</reference>
<evidence type="ECO:0000256" key="1">
    <source>
        <dbReference type="SAM" id="MobiDB-lite"/>
    </source>
</evidence>
<dbReference type="Gene3D" id="3.30.720.10">
    <property type="entry name" value="Signal recognition particle alu RNA binding heterodimer, srp9/1"/>
    <property type="match status" value="1"/>
</dbReference>
<name>A0A180H1T8_PUCT1</name>
<feature type="domain" description="SRP9" evidence="2">
    <location>
        <begin position="30"/>
        <end position="95"/>
    </location>
</feature>
<dbReference type="SUPFAM" id="SSF54762">
    <property type="entry name" value="Signal recognition particle alu RNA binding heterodimer, SRP9/14"/>
    <property type="match status" value="1"/>
</dbReference>
<dbReference type="GO" id="GO:0006614">
    <property type="term" value="P:SRP-dependent cotranslational protein targeting to membrane"/>
    <property type="evidence" value="ECO:0007669"/>
    <property type="project" value="InterPro"/>
</dbReference>
<accession>A0A180H1T8</accession>
<feature type="compositionally biased region" description="Basic residues" evidence="1">
    <location>
        <begin position="141"/>
        <end position="150"/>
    </location>
</feature>
<dbReference type="VEuPathDB" id="FungiDB:PTTG_11937"/>
<evidence type="ECO:0000313" key="4">
    <source>
        <dbReference type="EnsemblFungi" id="PTTG_11937-t43_1-p1"/>
    </source>
</evidence>
<dbReference type="GO" id="GO:0005786">
    <property type="term" value="C:signal recognition particle, endoplasmic reticulum targeting"/>
    <property type="evidence" value="ECO:0007669"/>
    <property type="project" value="TreeGrafter"/>
</dbReference>